<comment type="caution">
    <text evidence="1">The sequence shown here is derived from an EMBL/GenBank/DDBJ whole genome shotgun (WGS) entry which is preliminary data.</text>
</comment>
<organism evidence="1 2">
    <name type="scientific">Alectoria fallacina</name>
    <dbReference type="NCBI Taxonomy" id="1903189"/>
    <lineage>
        <taxon>Eukaryota</taxon>
        <taxon>Fungi</taxon>
        <taxon>Dikarya</taxon>
        <taxon>Ascomycota</taxon>
        <taxon>Pezizomycotina</taxon>
        <taxon>Lecanoromycetes</taxon>
        <taxon>OSLEUM clade</taxon>
        <taxon>Lecanoromycetidae</taxon>
        <taxon>Lecanorales</taxon>
        <taxon>Lecanorineae</taxon>
        <taxon>Parmeliaceae</taxon>
        <taxon>Alectoria</taxon>
    </lineage>
</organism>
<proteinExistence type="predicted"/>
<dbReference type="OrthoDB" id="10604283at2759"/>
<dbReference type="EMBL" id="CAJPDR010000323">
    <property type="protein sequence ID" value="CAF9932180.1"/>
    <property type="molecule type" value="Genomic_DNA"/>
</dbReference>
<dbReference type="Proteomes" id="UP000664203">
    <property type="component" value="Unassembled WGS sequence"/>
</dbReference>
<keyword evidence="2" id="KW-1185">Reference proteome</keyword>
<sequence length="130" mass="13856">MAARVSGTASPIGNGTMTHNITTMHNGTFIGTPAPFTGGTGVAKGCGAVVLTGLLVGGMVVAFNLEECGVETQKNCQIGGGAKILKHMIEETADERWEKRAKEELKARTLEEVQLMIMRLLSRKQLGQRT</sequence>
<gene>
    <name evidence="1" type="ORF">ALECFALPRED_005232</name>
</gene>
<evidence type="ECO:0000313" key="1">
    <source>
        <dbReference type="EMBL" id="CAF9932180.1"/>
    </source>
</evidence>
<name>A0A8H3IXA3_9LECA</name>
<dbReference type="AlphaFoldDB" id="A0A8H3IXA3"/>
<protein>
    <submittedName>
        <fullName evidence="1">Uncharacterized protein</fullName>
    </submittedName>
</protein>
<reference evidence="1" key="1">
    <citation type="submission" date="2021-03" db="EMBL/GenBank/DDBJ databases">
        <authorList>
            <person name="Tagirdzhanova G."/>
        </authorList>
    </citation>
    <scope>NUCLEOTIDE SEQUENCE</scope>
</reference>
<evidence type="ECO:0000313" key="2">
    <source>
        <dbReference type="Proteomes" id="UP000664203"/>
    </source>
</evidence>
<accession>A0A8H3IXA3</accession>